<accession>A0A1Y5SHT3</accession>
<evidence type="ECO:0000256" key="1">
    <source>
        <dbReference type="SAM" id="SignalP"/>
    </source>
</evidence>
<proteinExistence type="predicted"/>
<sequence>MRAVLLSSIFTLTFPAGMALAQDDSGWELRAGLTRASASVCSTGGACFGVTCAGAAGWTPAWFVEVEAISDAPPADPILAIRTEGTASERFALTSLSEAAGGDAVIKRYEGRIVSDDDALLSALQSGEGVVVDPGRDFALAEFSLRGSRWAVSAALDLCDEGGPDAAQAAPAE</sequence>
<dbReference type="RefSeq" id="WP_085878456.1">
    <property type="nucleotide sequence ID" value="NZ_FWFZ01000006.1"/>
</dbReference>
<evidence type="ECO:0000313" key="3">
    <source>
        <dbReference type="Proteomes" id="UP000193900"/>
    </source>
</evidence>
<feature type="signal peptide" evidence="1">
    <location>
        <begin position="1"/>
        <end position="21"/>
    </location>
</feature>
<dbReference type="AlphaFoldDB" id="A0A1Y5SHT3"/>
<gene>
    <name evidence="2" type="ORF">ROA7023_01579</name>
</gene>
<organism evidence="2 3">
    <name type="scientific">Roseisalinus antarcticus</name>
    <dbReference type="NCBI Taxonomy" id="254357"/>
    <lineage>
        <taxon>Bacteria</taxon>
        <taxon>Pseudomonadati</taxon>
        <taxon>Pseudomonadota</taxon>
        <taxon>Alphaproteobacteria</taxon>
        <taxon>Rhodobacterales</taxon>
        <taxon>Roseobacteraceae</taxon>
        <taxon>Roseisalinus</taxon>
    </lineage>
</organism>
<dbReference type="EMBL" id="FWFZ01000006">
    <property type="protein sequence ID" value="SLN40450.1"/>
    <property type="molecule type" value="Genomic_DNA"/>
</dbReference>
<keyword evidence="1" id="KW-0732">Signal</keyword>
<protein>
    <submittedName>
        <fullName evidence="2">Uncharacterized protein</fullName>
    </submittedName>
</protein>
<name>A0A1Y5SHT3_9RHOB</name>
<evidence type="ECO:0000313" key="2">
    <source>
        <dbReference type="EMBL" id="SLN40450.1"/>
    </source>
</evidence>
<feature type="chain" id="PRO_5013142353" evidence="1">
    <location>
        <begin position="22"/>
        <end position="173"/>
    </location>
</feature>
<dbReference type="Proteomes" id="UP000193900">
    <property type="component" value="Unassembled WGS sequence"/>
</dbReference>
<reference evidence="2 3" key="1">
    <citation type="submission" date="2017-03" db="EMBL/GenBank/DDBJ databases">
        <authorList>
            <person name="Afonso C.L."/>
            <person name="Miller P.J."/>
            <person name="Scott M.A."/>
            <person name="Spackman E."/>
            <person name="Goraichik I."/>
            <person name="Dimitrov K.M."/>
            <person name="Suarez D.L."/>
            <person name="Swayne D.E."/>
        </authorList>
    </citation>
    <scope>NUCLEOTIDE SEQUENCE [LARGE SCALE GENOMIC DNA]</scope>
    <source>
        <strain evidence="2 3">CECT 7023</strain>
    </source>
</reference>
<keyword evidence="3" id="KW-1185">Reference proteome</keyword>